<dbReference type="Pfam" id="PF13031">
    <property type="entry name" value="DUF3892"/>
    <property type="match status" value="1"/>
</dbReference>
<dbReference type="RefSeq" id="WP_243117936.1">
    <property type="nucleotide sequence ID" value="NZ_CBCRUQ010000016.1"/>
</dbReference>
<gene>
    <name evidence="1" type="ORF">NCTC503_00879</name>
</gene>
<dbReference type="EMBL" id="LR590481">
    <property type="protein sequence ID" value="VTQ86120.1"/>
    <property type="molecule type" value="Genomic_DNA"/>
</dbReference>
<organism evidence="1 2">
    <name type="scientific">Hathewaya histolytica</name>
    <name type="common">Clostridium histolyticum</name>
    <dbReference type="NCBI Taxonomy" id="1498"/>
    <lineage>
        <taxon>Bacteria</taxon>
        <taxon>Bacillati</taxon>
        <taxon>Bacillota</taxon>
        <taxon>Clostridia</taxon>
        <taxon>Eubacteriales</taxon>
        <taxon>Clostridiaceae</taxon>
        <taxon>Hathewaya</taxon>
    </lineage>
</organism>
<protein>
    <recommendedName>
        <fullName evidence="3">DUF3892 domain-containing protein</fullName>
    </recommendedName>
</protein>
<evidence type="ECO:0000313" key="2">
    <source>
        <dbReference type="Proteomes" id="UP000308489"/>
    </source>
</evidence>
<sequence>MNTENMLSITSVEKDSKGEISSYKLSNGKVVDKQEGVELAKQGKIDGVLVAHSKTGEEYLRTVGDGNPSNNLTNLISKEYNEIH</sequence>
<reference evidence="1 2" key="1">
    <citation type="submission" date="2019-05" db="EMBL/GenBank/DDBJ databases">
        <authorList>
            <consortium name="Pathogen Informatics"/>
        </authorList>
    </citation>
    <scope>NUCLEOTIDE SEQUENCE [LARGE SCALE GENOMIC DNA]</scope>
    <source>
        <strain evidence="1 2">NCTC503</strain>
    </source>
</reference>
<dbReference type="Proteomes" id="UP000308489">
    <property type="component" value="Chromosome 1"/>
</dbReference>
<evidence type="ECO:0008006" key="3">
    <source>
        <dbReference type="Google" id="ProtNLM"/>
    </source>
</evidence>
<dbReference type="KEGG" id="hhw:NCTC503_00879"/>
<name>A0A4U9RBR2_HATHI</name>
<evidence type="ECO:0000313" key="1">
    <source>
        <dbReference type="EMBL" id="VTQ86120.1"/>
    </source>
</evidence>
<keyword evidence="2" id="KW-1185">Reference proteome</keyword>
<proteinExistence type="predicted"/>
<dbReference type="AlphaFoldDB" id="A0A4U9RBR2"/>
<dbReference type="InterPro" id="IPR024997">
    <property type="entry name" value="DUF3892"/>
</dbReference>
<accession>A0A4U9RBR2</accession>